<evidence type="ECO:0000256" key="1">
    <source>
        <dbReference type="ARBA" id="ARBA00000082"/>
    </source>
</evidence>
<dbReference type="PROSITE" id="PS51374">
    <property type="entry name" value="NDPK_LIKE"/>
    <property type="match status" value="1"/>
</dbReference>
<dbReference type="EMBL" id="JAHUZN010000009">
    <property type="protein sequence ID" value="KAG8484266.1"/>
    <property type="molecule type" value="Genomic_DNA"/>
</dbReference>
<keyword evidence="15" id="KW-0546">Nucleotide metabolism</keyword>
<comment type="subunit">
    <text evidence="7">Homohexamer.</text>
</comment>
<feature type="binding site" evidence="17">
    <location>
        <position position="697"/>
    </location>
    <ligand>
        <name>ATP</name>
        <dbReference type="ChEBI" id="CHEBI:30616"/>
    </ligand>
</feature>
<evidence type="ECO:0000256" key="18">
    <source>
        <dbReference type="RuleBase" id="RU004011"/>
    </source>
</evidence>
<evidence type="ECO:0000313" key="23">
    <source>
        <dbReference type="Proteomes" id="UP000701853"/>
    </source>
</evidence>
<dbReference type="AlphaFoldDB" id="A0A8J6CUU4"/>
<dbReference type="GO" id="GO:0005758">
    <property type="term" value="C:mitochondrial intermembrane space"/>
    <property type="evidence" value="ECO:0007669"/>
    <property type="project" value="UniProtKB-SubCell"/>
</dbReference>
<keyword evidence="13" id="KW-0067">ATP-binding</keyword>
<evidence type="ECO:0000256" key="4">
    <source>
        <dbReference type="ARBA" id="ARBA00004456"/>
    </source>
</evidence>
<feature type="chain" id="PRO_5035312138" description="nucleoside-diphosphate kinase" evidence="20">
    <location>
        <begin position="23"/>
        <end position="763"/>
    </location>
</feature>
<evidence type="ECO:0000256" key="13">
    <source>
        <dbReference type="ARBA" id="ARBA00022840"/>
    </source>
</evidence>
<dbReference type="HAMAP" id="MF_00451">
    <property type="entry name" value="NDP_kinase"/>
    <property type="match status" value="1"/>
</dbReference>
<evidence type="ECO:0000256" key="11">
    <source>
        <dbReference type="ARBA" id="ARBA00022741"/>
    </source>
</evidence>
<evidence type="ECO:0000256" key="8">
    <source>
        <dbReference type="ARBA" id="ARBA00012966"/>
    </source>
</evidence>
<evidence type="ECO:0000256" key="9">
    <source>
        <dbReference type="ARBA" id="ARBA00022679"/>
    </source>
</evidence>
<dbReference type="GO" id="GO:0006228">
    <property type="term" value="P:UTP biosynthetic process"/>
    <property type="evidence" value="ECO:0007669"/>
    <property type="project" value="InterPro"/>
</dbReference>
<keyword evidence="20" id="KW-0732">Signal</keyword>
<dbReference type="InterPro" id="IPR036850">
    <property type="entry name" value="NDK-like_dom_sf"/>
</dbReference>
<evidence type="ECO:0000313" key="22">
    <source>
        <dbReference type="EMBL" id="KAG8484266.1"/>
    </source>
</evidence>
<feature type="active site" description="Pros-phosphohistidine intermediate" evidence="17">
    <location>
        <position position="727"/>
    </location>
</feature>
<dbReference type="InterPro" id="IPR055780">
    <property type="entry name" value="DUF7356"/>
</dbReference>
<dbReference type="SUPFAM" id="SSF54919">
    <property type="entry name" value="Nucleoside diphosphate kinase, NDK"/>
    <property type="match status" value="1"/>
</dbReference>
<feature type="region of interest" description="Disordered" evidence="19">
    <location>
        <begin position="483"/>
        <end position="533"/>
    </location>
</feature>
<keyword evidence="11" id="KW-0547">Nucleotide-binding</keyword>
<evidence type="ECO:0000256" key="12">
    <source>
        <dbReference type="ARBA" id="ARBA00022777"/>
    </source>
</evidence>
<dbReference type="SMART" id="SM00562">
    <property type="entry name" value="NDK"/>
    <property type="match status" value="1"/>
</dbReference>
<comment type="catalytic activity">
    <reaction evidence="1">
        <text>a 2'-deoxyribonucleoside 5'-diphosphate + ATP = a 2'-deoxyribonucleoside 5'-triphosphate + ADP</text>
        <dbReference type="Rhea" id="RHEA:44640"/>
        <dbReference type="ChEBI" id="CHEBI:30616"/>
        <dbReference type="ChEBI" id="CHEBI:61560"/>
        <dbReference type="ChEBI" id="CHEBI:73316"/>
        <dbReference type="ChEBI" id="CHEBI:456216"/>
        <dbReference type="EC" id="2.7.4.6"/>
    </reaction>
</comment>
<dbReference type="FunFam" id="3.30.70.141:FF:000005">
    <property type="entry name" value="Nucleoside diphosphate kinase"/>
    <property type="match status" value="1"/>
</dbReference>
<feature type="domain" description="Nucleoside diphosphate kinase-like" evidence="21">
    <location>
        <begin position="613"/>
        <end position="750"/>
    </location>
</feature>
<dbReference type="PROSITE" id="PS00469">
    <property type="entry name" value="NDPK"/>
    <property type="match status" value="1"/>
</dbReference>
<evidence type="ECO:0000256" key="5">
    <source>
        <dbReference type="ARBA" id="ARBA00004569"/>
    </source>
</evidence>
<dbReference type="NCBIfam" id="NF001908">
    <property type="entry name" value="PRK00668.1"/>
    <property type="match status" value="1"/>
</dbReference>
<dbReference type="Gene3D" id="3.30.70.141">
    <property type="entry name" value="Nucleoside diphosphate kinase-like domain"/>
    <property type="match status" value="1"/>
</dbReference>
<comment type="cofactor">
    <cofactor evidence="3">
        <name>Mg(2+)</name>
        <dbReference type="ChEBI" id="CHEBI:18420"/>
    </cofactor>
</comment>
<evidence type="ECO:0000256" key="16">
    <source>
        <dbReference type="ARBA" id="ARBA00058621"/>
    </source>
</evidence>
<dbReference type="PANTHER" id="PTHR34200">
    <property type="entry name" value="DENTIN SIALOPHOSPHOPROTEIN-LIKE ISOFORM X1"/>
    <property type="match status" value="1"/>
</dbReference>
<evidence type="ECO:0000256" key="7">
    <source>
        <dbReference type="ARBA" id="ARBA00011643"/>
    </source>
</evidence>
<keyword evidence="9" id="KW-0808">Transferase</keyword>
<dbReference type="CDD" id="cd04413">
    <property type="entry name" value="NDPk_I"/>
    <property type="match status" value="1"/>
</dbReference>
<feature type="compositionally biased region" description="Polar residues" evidence="19">
    <location>
        <begin position="129"/>
        <end position="146"/>
    </location>
</feature>
<feature type="compositionally biased region" description="Basic and acidic residues" evidence="19">
    <location>
        <begin position="102"/>
        <end position="123"/>
    </location>
</feature>
<name>A0A8J6CUU4_9ROSI</name>
<evidence type="ECO:0000256" key="17">
    <source>
        <dbReference type="PROSITE-ProRule" id="PRU00706"/>
    </source>
</evidence>
<dbReference type="InterPro" id="IPR001564">
    <property type="entry name" value="Nucleoside_diP_kinase"/>
</dbReference>
<dbReference type="OrthoDB" id="1936430at2759"/>
<feature type="binding site" evidence="17">
    <location>
        <position position="714"/>
    </location>
    <ligand>
        <name>ATP</name>
        <dbReference type="ChEBI" id="CHEBI:30616"/>
    </ligand>
</feature>
<feature type="binding site" evidence="17">
    <location>
        <position position="703"/>
    </location>
    <ligand>
        <name>ATP</name>
        <dbReference type="ChEBI" id="CHEBI:30616"/>
    </ligand>
</feature>
<reference evidence="22 23" key="1">
    <citation type="journal article" date="2021" name="bioRxiv">
        <title>The Gossypium anomalum genome as a resource for cotton improvement and evolutionary analysis of hybrid incompatibility.</title>
        <authorList>
            <person name="Grover C.E."/>
            <person name="Yuan D."/>
            <person name="Arick M.A."/>
            <person name="Miller E.R."/>
            <person name="Hu G."/>
            <person name="Peterson D.G."/>
            <person name="Wendel J.F."/>
            <person name="Udall J.A."/>
        </authorList>
    </citation>
    <scope>NUCLEOTIDE SEQUENCE [LARGE SCALE GENOMIC DNA]</scope>
    <source>
        <strain evidence="22">JFW-Udall</strain>
        <tissue evidence="22">Leaf</tissue>
    </source>
</reference>
<keyword evidence="10" id="KW-0479">Metal-binding</keyword>
<feature type="signal peptide" evidence="20">
    <location>
        <begin position="1"/>
        <end position="22"/>
    </location>
</feature>
<keyword evidence="14" id="KW-0460">Magnesium</keyword>
<evidence type="ECO:0000256" key="2">
    <source>
        <dbReference type="ARBA" id="ARBA00000937"/>
    </source>
</evidence>
<evidence type="ECO:0000256" key="3">
    <source>
        <dbReference type="ARBA" id="ARBA00001946"/>
    </source>
</evidence>
<feature type="compositionally biased region" description="Polar residues" evidence="19">
    <location>
        <begin position="81"/>
        <end position="94"/>
    </location>
</feature>
<dbReference type="Pfam" id="PF00334">
    <property type="entry name" value="NDK"/>
    <property type="match status" value="1"/>
</dbReference>
<keyword evidence="23" id="KW-1185">Reference proteome</keyword>
<organism evidence="22 23">
    <name type="scientific">Gossypium anomalum</name>
    <dbReference type="NCBI Taxonomy" id="47600"/>
    <lineage>
        <taxon>Eukaryota</taxon>
        <taxon>Viridiplantae</taxon>
        <taxon>Streptophyta</taxon>
        <taxon>Embryophyta</taxon>
        <taxon>Tracheophyta</taxon>
        <taxon>Spermatophyta</taxon>
        <taxon>Magnoliopsida</taxon>
        <taxon>eudicotyledons</taxon>
        <taxon>Gunneridae</taxon>
        <taxon>Pentapetalae</taxon>
        <taxon>rosids</taxon>
        <taxon>malvids</taxon>
        <taxon>Malvales</taxon>
        <taxon>Malvaceae</taxon>
        <taxon>Malvoideae</taxon>
        <taxon>Gossypium</taxon>
    </lineage>
</organism>
<dbReference type="GO" id="GO:0005524">
    <property type="term" value="F:ATP binding"/>
    <property type="evidence" value="ECO:0007669"/>
    <property type="project" value="UniProtKB-KW"/>
</dbReference>
<feature type="compositionally biased region" description="Basic and acidic residues" evidence="19">
    <location>
        <begin position="215"/>
        <end position="227"/>
    </location>
</feature>
<feature type="region of interest" description="Disordered" evidence="19">
    <location>
        <begin position="46"/>
        <end position="259"/>
    </location>
</feature>
<dbReference type="EC" id="2.7.4.6" evidence="8"/>
<evidence type="ECO:0000256" key="15">
    <source>
        <dbReference type="ARBA" id="ARBA00023080"/>
    </source>
</evidence>
<gene>
    <name evidence="22" type="ORF">CXB51_023740</name>
</gene>
<feature type="binding site" evidence="17">
    <location>
        <position position="669"/>
    </location>
    <ligand>
        <name>ATP</name>
        <dbReference type="ChEBI" id="CHEBI:30616"/>
    </ligand>
</feature>
<keyword evidence="12" id="KW-0418">Kinase</keyword>
<evidence type="ECO:0000256" key="19">
    <source>
        <dbReference type="SAM" id="MobiDB-lite"/>
    </source>
</evidence>
<evidence type="ECO:0000259" key="21">
    <source>
        <dbReference type="SMART" id="SM00562"/>
    </source>
</evidence>
<dbReference type="Pfam" id="PF24053">
    <property type="entry name" value="DUF7356"/>
    <property type="match status" value="1"/>
</dbReference>
<evidence type="ECO:0000256" key="10">
    <source>
        <dbReference type="ARBA" id="ARBA00022723"/>
    </source>
</evidence>
<dbReference type="InterPro" id="IPR034907">
    <property type="entry name" value="NDK-like_dom"/>
</dbReference>
<dbReference type="PANTHER" id="PTHR34200:SF8">
    <property type="entry name" value="TRANSMEMBRANE PROTEIN"/>
    <property type="match status" value="1"/>
</dbReference>
<evidence type="ECO:0000256" key="20">
    <source>
        <dbReference type="SAM" id="SignalP"/>
    </source>
</evidence>
<feature type="binding site" evidence="17">
    <location>
        <position position="621"/>
    </location>
    <ligand>
        <name>ATP</name>
        <dbReference type="ChEBI" id="CHEBI:30616"/>
    </ligand>
</feature>
<dbReference type="GO" id="GO:0009543">
    <property type="term" value="C:chloroplast thylakoid lumen"/>
    <property type="evidence" value="ECO:0007669"/>
    <property type="project" value="UniProtKB-SubCell"/>
</dbReference>
<dbReference type="GO" id="GO:0006183">
    <property type="term" value="P:GTP biosynthetic process"/>
    <property type="evidence" value="ECO:0007669"/>
    <property type="project" value="InterPro"/>
</dbReference>
<protein>
    <recommendedName>
        <fullName evidence="8">nucleoside-diphosphate kinase</fullName>
        <ecNumber evidence="8">2.7.4.6</ecNumber>
    </recommendedName>
</protein>
<dbReference type="InterPro" id="IPR023005">
    <property type="entry name" value="Nucleoside_diP_kinase_AS"/>
</dbReference>
<feature type="binding site" evidence="17">
    <location>
        <position position="724"/>
    </location>
    <ligand>
        <name>ATP</name>
        <dbReference type="ChEBI" id="CHEBI:30616"/>
    </ligand>
</feature>
<evidence type="ECO:0000256" key="14">
    <source>
        <dbReference type="ARBA" id="ARBA00022842"/>
    </source>
</evidence>
<comment type="caution">
    <text evidence="22">The sequence shown here is derived from an EMBL/GenBank/DDBJ whole genome shotgun (WGS) entry which is preliminary data.</text>
</comment>
<feature type="compositionally biased region" description="Basic and acidic residues" evidence="19">
    <location>
        <begin position="490"/>
        <end position="506"/>
    </location>
</feature>
<dbReference type="Proteomes" id="UP000701853">
    <property type="component" value="Chromosome 9"/>
</dbReference>
<comment type="subcellular location">
    <subcellularLocation>
        <location evidence="5">Mitochondrion intermembrane space</location>
    </subcellularLocation>
    <subcellularLocation>
        <location evidence="4">Plastid</location>
        <location evidence="4">Chloroplast thylakoid lumen</location>
    </subcellularLocation>
</comment>
<accession>A0A8J6CUU4</accession>
<dbReference type="GO" id="GO:0006241">
    <property type="term" value="P:CTP biosynthetic process"/>
    <property type="evidence" value="ECO:0007669"/>
    <property type="project" value="InterPro"/>
</dbReference>
<dbReference type="GO" id="GO:0004550">
    <property type="term" value="F:nucleoside diphosphate kinase activity"/>
    <property type="evidence" value="ECO:0007669"/>
    <property type="project" value="UniProtKB-EC"/>
</dbReference>
<comment type="function">
    <text evidence="16">Major role in the synthesis of nucleoside triphosphates other than ATP. The ATP gamma phosphate is transferred to the NDP beta phosphate via a ping-pong mechanism, using a phosphorylated active-site intermediate. Shows the highest specificity towards GDP.</text>
</comment>
<proteinExistence type="inferred from homology"/>
<comment type="similarity">
    <text evidence="6 17 18">Belongs to the NDK family.</text>
</comment>
<sequence>METNYVVLVGIFLLLVVVGCSGNDTEGNVNGKSGFDQNVGGKVDPVIKGVHSKSTSDSIGVGEAIDNGGNQNDGSEKSVDSGASKSGLNQQSGSNEGGNLDKSGKASSEEVKGKTNDVGKVDGSEESVDSGTSKSDLNQQSGTNEGDNLDKGGKASSAKAKGKTDGGEVDGGNEIDGSKGDVDGGGASKSDLNQQSGLNEGENSDKGGKASSAEAKGKTDGGKEGDNTHNGLEQSDVEDEGMTDGEQKETPDDSVDPMKVNEENSIIQDSVEPPPPPPSLTSNDAFQVEECNSSHMCTDTKKRFAACLRVSGNGKYPLTINGCKFPTIEKSTNCHDDHIRQYLAFLTLVGNIPDSPNLLLVIQNKGKGPLTLKISAPAFVHLDEMDVELQENQDTKVKITIKKSGTGNLIFLKDGTGECSLDFKDFIAHGSGKSYVNFMSQTPTTALIFAAAILILASRWMCKSFRWRQLSRSGSKYQRLNRELPVSGRARREPDVNEGWDDRWGDNWDDEEAPASPSVPITPGRSSKRLASRRSNKVVRSLLSASKTSRFFSEGRAVAAATAVSLNSKVPLLASAYGNGGSANASRGWLSGMFALPLAAYMVQDQEAQAAQMERTFIAIKPDGVQRGLIAEIVSRFERKGFKLVAIKILVPSKEFAQKHYHDLKDRPFFNGLCAFLSSGPVVAMVWEGEGVIKYGRKLIGATDPQKSEPGTIRGDLAVVVGRNIIHGSDGPETAKDEINLWFKPQELVSYKSNAEKWTYEGN</sequence>
<dbReference type="PRINTS" id="PR01243">
    <property type="entry name" value="NUCDPKINASE"/>
</dbReference>
<comment type="catalytic activity">
    <reaction evidence="2">
        <text>a ribonucleoside 5'-diphosphate + ATP = a ribonucleoside 5'-triphosphate + ADP</text>
        <dbReference type="Rhea" id="RHEA:18113"/>
        <dbReference type="ChEBI" id="CHEBI:30616"/>
        <dbReference type="ChEBI" id="CHEBI:57930"/>
        <dbReference type="ChEBI" id="CHEBI:61557"/>
        <dbReference type="ChEBI" id="CHEBI:456216"/>
        <dbReference type="EC" id="2.7.4.6"/>
    </reaction>
</comment>
<dbReference type="GO" id="GO:0046872">
    <property type="term" value="F:metal ion binding"/>
    <property type="evidence" value="ECO:0007669"/>
    <property type="project" value="UniProtKB-KW"/>
</dbReference>
<evidence type="ECO:0000256" key="6">
    <source>
        <dbReference type="ARBA" id="ARBA00008142"/>
    </source>
</evidence>